<dbReference type="InterPro" id="IPR036397">
    <property type="entry name" value="RNaseH_sf"/>
</dbReference>
<feature type="non-terminal residue" evidence="1">
    <location>
        <position position="1"/>
    </location>
</feature>
<protein>
    <submittedName>
        <fullName evidence="1">Uncharacterized protein</fullName>
    </submittedName>
</protein>
<dbReference type="HOGENOM" id="CLU_193397_0_0_1"/>
<proteinExistence type="predicted"/>
<gene>
    <name evidence="1" type="ORF">HETIRDRAFT_247951</name>
</gene>
<dbReference type="EMBL" id="KI925466">
    <property type="protein sequence ID" value="ETW75353.1"/>
    <property type="molecule type" value="Genomic_DNA"/>
</dbReference>
<dbReference type="AlphaFoldDB" id="W4JP96"/>
<dbReference type="GO" id="GO:0003676">
    <property type="term" value="F:nucleic acid binding"/>
    <property type="evidence" value="ECO:0007669"/>
    <property type="project" value="InterPro"/>
</dbReference>
<name>W4JP96_HETIT</name>
<dbReference type="Gene3D" id="3.30.420.10">
    <property type="entry name" value="Ribonuclease H-like superfamily/Ribonuclease H"/>
    <property type="match status" value="1"/>
</dbReference>
<organism evidence="1 2">
    <name type="scientific">Heterobasidion irregulare (strain TC 32-1)</name>
    <dbReference type="NCBI Taxonomy" id="747525"/>
    <lineage>
        <taxon>Eukaryota</taxon>
        <taxon>Fungi</taxon>
        <taxon>Dikarya</taxon>
        <taxon>Basidiomycota</taxon>
        <taxon>Agaricomycotina</taxon>
        <taxon>Agaricomycetes</taxon>
        <taxon>Russulales</taxon>
        <taxon>Bondarzewiaceae</taxon>
        <taxon>Heterobasidion</taxon>
        <taxon>Heterobasidion annosum species complex</taxon>
    </lineage>
</organism>
<dbReference type="KEGG" id="hir:HETIRDRAFT_247951"/>
<feature type="non-terminal residue" evidence="1">
    <location>
        <position position="81"/>
    </location>
</feature>
<dbReference type="OrthoDB" id="2273864at2759"/>
<reference evidence="1 2" key="1">
    <citation type="journal article" date="2012" name="New Phytol.">
        <title>Insight into trade-off between wood decay and parasitism from the genome of a fungal forest pathogen.</title>
        <authorList>
            <person name="Olson A."/>
            <person name="Aerts A."/>
            <person name="Asiegbu F."/>
            <person name="Belbahri L."/>
            <person name="Bouzid O."/>
            <person name="Broberg A."/>
            <person name="Canback B."/>
            <person name="Coutinho P.M."/>
            <person name="Cullen D."/>
            <person name="Dalman K."/>
            <person name="Deflorio G."/>
            <person name="van Diepen L.T."/>
            <person name="Dunand C."/>
            <person name="Duplessis S."/>
            <person name="Durling M."/>
            <person name="Gonthier P."/>
            <person name="Grimwood J."/>
            <person name="Fossdal C.G."/>
            <person name="Hansson D."/>
            <person name="Henrissat B."/>
            <person name="Hietala A."/>
            <person name="Himmelstrand K."/>
            <person name="Hoffmeister D."/>
            <person name="Hogberg N."/>
            <person name="James T.Y."/>
            <person name="Karlsson M."/>
            <person name="Kohler A."/>
            <person name="Kues U."/>
            <person name="Lee Y.H."/>
            <person name="Lin Y.C."/>
            <person name="Lind M."/>
            <person name="Lindquist E."/>
            <person name="Lombard V."/>
            <person name="Lucas S."/>
            <person name="Lunden K."/>
            <person name="Morin E."/>
            <person name="Murat C."/>
            <person name="Park J."/>
            <person name="Raffaello T."/>
            <person name="Rouze P."/>
            <person name="Salamov A."/>
            <person name="Schmutz J."/>
            <person name="Solheim H."/>
            <person name="Stahlberg J."/>
            <person name="Velez H."/>
            <person name="de Vries R.P."/>
            <person name="Wiebenga A."/>
            <person name="Woodward S."/>
            <person name="Yakovlev I."/>
            <person name="Garbelotto M."/>
            <person name="Martin F."/>
            <person name="Grigoriev I.V."/>
            <person name="Stenlid J."/>
        </authorList>
    </citation>
    <scope>NUCLEOTIDE SEQUENCE [LARGE SCALE GENOMIC DNA]</scope>
    <source>
        <strain evidence="1 2">TC 32-1</strain>
    </source>
</reference>
<dbReference type="InParanoid" id="W4JP96"/>
<sequence length="81" mass="9376">NQEIKQFLRTFYNYHQDNWVDLLPFAGFSHNMQKHSTTGKSFFEVLYGFNPLYSADTALETKVPVVAECIRMIAEVQKEAA</sequence>
<dbReference type="GeneID" id="20669210"/>
<dbReference type="RefSeq" id="XP_009552779.1">
    <property type="nucleotide sequence ID" value="XM_009554484.1"/>
</dbReference>
<evidence type="ECO:0000313" key="1">
    <source>
        <dbReference type="EMBL" id="ETW75353.1"/>
    </source>
</evidence>
<keyword evidence="2" id="KW-1185">Reference proteome</keyword>
<dbReference type="Proteomes" id="UP000030671">
    <property type="component" value="Unassembled WGS sequence"/>
</dbReference>
<accession>W4JP96</accession>
<evidence type="ECO:0000313" key="2">
    <source>
        <dbReference type="Proteomes" id="UP000030671"/>
    </source>
</evidence>